<evidence type="ECO:0000256" key="1">
    <source>
        <dbReference type="SAM" id="Phobius"/>
    </source>
</evidence>
<dbReference type="Gene3D" id="1.20.120.1630">
    <property type="match status" value="1"/>
</dbReference>
<evidence type="ECO:0008006" key="4">
    <source>
        <dbReference type="Google" id="ProtNLM"/>
    </source>
</evidence>
<dbReference type="AlphaFoldDB" id="A0AAJ0GLC5"/>
<organism evidence="2 3">
    <name type="scientific">Chaetomium strumarium</name>
    <dbReference type="NCBI Taxonomy" id="1170767"/>
    <lineage>
        <taxon>Eukaryota</taxon>
        <taxon>Fungi</taxon>
        <taxon>Dikarya</taxon>
        <taxon>Ascomycota</taxon>
        <taxon>Pezizomycotina</taxon>
        <taxon>Sordariomycetes</taxon>
        <taxon>Sordariomycetidae</taxon>
        <taxon>Sordariales</taxon>
        <taxon>Chaetomiaceae</taxon>
        <taxon>Chaetomium</taxon>
    </lineage>
</organism>
<dbReference type="Proteomes" id="UP001273166">
    <property type="component" value="Unassembled WGS sequence"/>
</dbReference>
<reference evidence="2" key="1">
    <citation type="journal article" date="2023" name="Mol. Phylogenet. Evol.">
        <title>Genome-scale phylogeny and comparative genomics of the fungal order Sordariales.</title>
        <authorList>
            <person name="Hensen N."/>
            <person name="Bonometti L."/>
            <person name="Westerberg I."/>
            <person name="Brannstrom I.O."/>
            <person name="Guillou S."/>
            <person name="Cros-Aarteil S."/>
            <person name="Calhoun S."/>
            <person name="Haridas S."/>
            <person name="Kuo A."/>
            <person name="Mondo S."/>
            <person name="Pangilinan J."/>
            <person name="Riley R."/>
            <person name="LaButti K."/>
            <person name="Andreopoulos B."/>
            <person name="Lipzen A."/>
            <person name="Chen C."/>
            <person name="Yan M."/>
            <person name="Daum C."/>
            <person name="Ng V."/>
            <person name="Clum A."/>
            <person name="Steindorff A."/>
            <person name="Ohm R.A."/>
            <person name="Martin F."/>
            <person name="Silar P."/>
            <person name="Natvig D.O."/>
            <person name="Lalanne C."/>
            <person name="Gautier V."/>
            <person name="Ament-Velasquez S.L."/>
            <person name="Kruys A."/>
            <person name="Hutchinson M.I."/>
            <person name="Powell A.J."/>
            <person name="Barry K."/>
            <person name="Miller A.N."/>
            <person name="Grigoriev I.V."/>
            <person name="Debuchy R."/>
            <person name="Gladieux P."/>
            <person name="Hiltunen Thoren M."/>
            <person name="Johannesson H."/>
        </authorList>
    </citation>
    <scope>NUCLEOTIDE SEQUENCE</scope>
    <source>
        <strain evidence="2">CBS 333.67</strain>
    </source>
</reference>
<dbReference type="Pfam" id="PF06966">
    <property type="entry name" value="DUF1295"/>
    <property type="match status" value="1"/>
</dbReference>
<gene>
    <name evidence="2" type="ORF">B0T15DRAFT_541812</name>
</gene>
<feature type="transmembrane region" description="Helical" evidence="1">
    <location>
        <begin position="53"/>
        <end position="71"/>
    </location>
</feature>
<comment type="caution">
    <text evidence="2">The sequence shown here is derived from an EMBL/GenBank/DDBJ whole genome shotgun (WGS) entry which is preliminary data.</text>
</comment>
<evidence type="ECO:0000313" key="3">
    <source>
        <dbReference type="Proteomes" id="UP001273166"/>
    </source>
</evidence>
<feature type="transmembrane region" description="Helical" evidence="1">
    <location>
        <begin position="156"/>
        <end position="178"/>
    </location>
</feature>
<proteinExistence type="predicted"/>
<protein>
    <recommendedName>
        <fullName evidence="4">DUF1295 domain-containing protein</fullName>
    </recommendedName>
</protein>
<reference evidence="2" key="2">
    <citation type="submission" date="2023-06" db="EMBL/GenBank/DDBJ databases">
        <authorList>
            <consortium name="Lawrence Berkeley National Laboratory"/>
            <person name="Mondo S.J."/>
            <person name="Hensen N."/>
            <person name="Bonometti L."/>
            <person name="Westerberg I."/>
            <person name="Brannstrom I.O."/>
            <person name="Guillou S."/>
            <person name="Cros-Aarteil S."/>
            <person name="Calhoun S."/>
            <person name="Haridas S."/>
            <person name="Kuo A."/>
            <person name="Pangilinan J."/>
            <person name="Riley R."/>
            <person name="Labutti K."/>
            <person name="Andreopoulos B."/>
            <person name="Lipzen A."/>
            <person name="Chen C."/>
            <person name="Yanf M."/>
            <person name="Daum C."/>
            <person name="Ng V."/>
            <person name="Clum A."/>
            <person name="Steindorff A."/>
            <person name="Ohm R."/>
            <person name="Martin F."/>
            <person name="Silar P."/>
            <person name="Natvig D."/>
            <person name="Lalanne C."/>
            <person name="Gautier V."/>
            <person name="Ament-Velasquez S.L."/>
            <person name="Kruys A."/>
            <person name="Hutchinson M.I."/>
            <person name="Powell A.J."/>
            <person name="Barry K."/>
            <person name="Miller A.N."/>
            <person name="Grigoriev I.V."/>
            <person name="Debuchy R."/>
            <person name="Gladieux P."/>
            <person name="Thoren M.H."/>
            <person name="Johannesson H."/>
        </authorList>
    </citation>
    <scope>NUCLEOTIDE SEQUENCE</scope>
    <source>
        <strain evidence="2">CBS 333.67</strain>
    </source>
</reference>
<dbReference type="RefSeq" id="XP_062717831.1">
    <property type="nucleotide sequence ID" value="XM_062869890.1"/>
</dbReference>
<accession>A0AAJ0GLC5</accession>
<evidence type="ECO:0000313" key="2">
    <source>
        <dbReference type="EMBL" id="KAK3302051.1"/>
    </source>
</evidence>
<dbReference type="GeneID" id="87888719"/>
<dbReference type="GO" id="GO:0016020">
    <property type="term" value="C:membrane"/>
    <property type="evidence" value="ECO:0007669"/>
    <property type="project" value="TreeGrafter"/>
</dbReference>
<keyword evidence="1" id="KW-0812">Transmembrane</keyword>
<dbReference type="EMBL" id="JAUDZG010000007">
    <property type="protein sequence ID" value="KAK3302051.1"/>
    <property type="molecule type" value="Genomic_DNA"/>
</dbReference>
<keyword evidence="1" id="KW-1133">Transmembrane helix</keyword>
<name>A0AAJ0GLC5_9PEZI</name>
<dbReference type="PANTHER" id="PTHR32251">
    <property type="entry name" value="3-OXO-5-ALPHA-STEROID 4-DEHYDROGENASE"/>
    <property type="match status" value="1"/>
</dbReference>
<dbReference type="InterPro" id="IPR010721">
    <property type="entry name" value="UstE-like"/>
</dbReference>
<sequence length="360" mass="41305">MALPHLRALEDCADFTKTVEPFIPQLYALPGKLLEVLTGHESLLRVYMQTNPLISGFALSVFLGAVFLVVAEVNRNYSQVDRCWSLLPTLYIAHFALWARLVGLPTRRIEAALLFSSIWSARLTYNYWRKGGYNIGSEDYRWELVRQRIPKAAFHVLNWTFISFMQSILLFLITAPVYKILLASTIEPNLTSADLASLAMELGLILTEYIADEQQWVYQSAKKLYKETGKVSRGFKQADLDRGFLTSGLWGYSRHPNFAAEQTIWFLLYQWSCYATKTLYSWAGLGPSFLILLFQGSTWLTEGITGGKYPEYSEYQRNVGMFAPKRLSAYKTPALKPKIIRTSELAEKQRQKEKEKQKQK</sequence>
<keyword evidence="3" id="KW-1185">Reference proteome</keyword>
<keyword evidence="1" id="KW-0472">Membrane</keyword>
<dbReference type="PANTHER" id="PTHR32251:SF23">
    <property type="entry name" value="3-OXO-5-ALPHA-STEROID 4-DEHYDROGENASE (DUF1295)"/>
    <property type="match status" value="1"/>
</dbReference>